<proteinExistence type="predicted"/>
<organism evidence="1 2">
    <name type="scientific">Sedimentibacter hydroxybenzoicus DSM 7310</name>
    <dbReference type="NCBI Taxonomy" id="1123245"/>
    <lineage>
        <taxon>Bacteria</taxon>
        <taxon>Bacillati</taxon>
        <taxon>Bacillota</taxon>
        <taxon>Tissierellia</taxon>
        <taxon>Sedimentibacter</taxon>
    </lineage>
</organism>
<evidence type="ECO:0008006" key="3">
    <source>
        <dbReference type="Google" id="ProtNLM"/>
    </source>
</evidence>
<evidence type="ECO:0000313" key="2">
    <source>
        <dbReference type="Proteomes" id="UP000611629"/>
    </source>
</evidence>
<reference evidence="1" key="1">
    <citation type="submission" date="2020-07" db="EMBL/GenBank/DDBJ databases">
        <title>Genomic analysis of a strain of Sedimentibacter Hydroxybenzoicus DSM7310.</title>
        <authorList>
            <person name="Ma S."/>
        </authorList>
    </citation>
    <scope>NUCLEOTIDE SEQUENCE</scope>
    <source>
        <strain evidence="1">DSM 7310</strain>
    </source>
</reference>
<gene>
    <name evidence="1" type="ORF">HZF24_08070</name>
</gene>
<protein>
    <recommendedName>
        <fullName evidence="3">YD repeat-containing protein</fullName>
    </recommendedName>
</protein>
<keyword evidence="2" id="KW-1185">Reference proteome</keyword>
<sequence>MIAYEYTEAGNHVKITDVDGKVTRY</sequence>
<dbReference type="InterPro" id="IPR006530">
    <property type="entry name" value="YD"/>
</dbReference>
<dbReference type="AlphaFoldDB" id="A0A974BJ78"/>
<evidence type="ECO:0000313" key="1">
    <source>
        <dbReference type="EMBL" id="NYB74097.1"/>
    </source>
</evidence>
<accession>A0A974BJ78</accession>
<comment type="caution">
    <text evidence="1">The sequence shown here is derived from an EMBL/GenBank/DDBJ whole genome shotgun (WGS) entry which is preliminary data.</text>
</comment>
<dbReference type="EMBL" id="JACBNQ010000007">
    <property type="protein sequence ID" value="NYB74097.1"/>
    <property type="molecule type" value="Genomic_DNA"/>
</dbReference>
<dbReference type="NCBIfam" id="TIGR01643">
    <property type="entry name" value="YD_repeat_2x"/>
    <property type="match status" value="1"/>
</dbReference>
<name>A0A974BJ78_SEDHY</name>
<dbReference type="Proteomes" id="UP000611629">
    <property type="component" value="Unassembled WGS sequence"/>
</dbReference>